<dbReference type="Gene3D" id="1.10.110.10">
    <property type="entry name" value="Plant lipid-transfer and hydrophobic proteins"/>
    <property type="match status" value="1"/>
</dbReference>
<feature type="compositionally biased region" description="Low complexity" evidence="9">
    <location>
        <begin position="193"/>
        <end position="207"/>
    </location>
</feature>
<dbReference type="SMART" id="SM00499">
    <property type="entry name" value="AAI"/>
    <property type="match status" value="1"/>
</dbReference>
<feature type="region of interest" description="Disordered" evidence="9">
    <location>
        <begin position="170"/>
        <end position="217"/>
    </location>
</feature>
<sequence length="242" mass="24855">MLSNHLHHSLYIHTYKSMPFLHSSIPSISIFHPPLPSPGRHHRCFPPMANTNTTIMATAILVALVFTAVPCLAAQSPRGSPMMSPTSPTTMGPAPDCMTALYNVSDCLSFVQVGSNMTAPDKACCPEFAGLLESNPICLCDLIGSSESFGVDLSRALMLPDACKLETPSISSCPATPTSAPEPSPTGEAPGSTAAGAVPNGGAAPGPVGSGTGGSNGASSTTVHDLSTFVCLAVAIFIAYYF</sequence>
<keyword evidence="5" id="KW-0732">Signal</keyword>
<keyword evidence="10" id="KW-0472">Membrane</keyword>
<keyword evidence="6" id="KW-1015">Disulfide bond</keyword>
<evidence type="ECO:0000256" key="1">
    <source>
        <dbReference type="ARBA" id="ARBA00004609"/>
    </source>
</evidence>
<dbReference type="Proteomes" id="UP000243975">
    <property type="component" value="Unassembled WGS sequence"/>
</dbReference>
<feature type="domain" description="Bifunctional inhibitor/plant lipid transfer protein/seed storage helical" evidence="11">
    <location>
        <begin position="97"/>
        <end position="173"/>
    </location>
</feature>
<dbReference type="CDD" id="cd00010">
    <property type="entry name" value="AAI_LTSS"/>
    <property type="match status" value="1"/>
</dbReference>
<feature type="transmembrane region" description="Helical" evidence="10">
    <location>
        <begin position="55"/>
        <end position="74"/>
    </location>
</feature>
<gene>
    <name evidence="12" type="ORF">Ccrd_003229</name>
</gene>
<keyword evidence="3" id="KW-1003">Cell membrane</keyword>
<dbReference type="GO" id="GO:0005886">
    <property type="term" value="C:plasma membrane"/>
    <property type="evidence" value="ECO:0007669"/>
    <property type="project" value="UniProtKB-SubCell"/>
</dbReference>
<keyword evidence="10" id="KW-0812">Transmembrane</keyword>
<evidence type="ECO:0000259" key="11">
    <source>
        <dbReference type="SMART" id="SM00499"/>
    </source>
</evidence>
<evidence type="ECO:0000256" key="10">
    <source>
        <dbReference type="SAM" id="Phobius"/>
    </source>
</evidence>
<keyword evidence="7" id="KW-0325">Glycoprotein</keyword>
<keyword evidence="4" id="KW-0336">GPI-anchor</keyword>
<reference evidence="12 13" key="1">
    <citation type="journal article" date="2016" name="Sci. Rep.">
        <title>The genome sequence of the outbreeding globe artichoke constructed de novo incorporating a phase-aware low-pass sequencing strategy of F1 progeny.</title>
        <authorList>
            <person name="Scaglione D."/>
            <person name="Reyes-Chin-Wo S."/>
            <person name="Acquadro A."/>
            <person name="Froenicke L."/>
            <person name="Portis E."/>
            <person name="Beitel C."/>
            <person name="Tirone M."/>
            <person name="Mauro R."/>
            <person name="Lo Monaco A."/>
            <person name="Mauromicale G."/>
            <person name="Faccioli P."/>
            <person name="Cattivelli L."/>
            <person name="Rieseberg L."/>
            <person name="Michelmore R."/>
            <person name="Lanteri S."/>
        </authorList>
    </citation>
    <scope>NUCLEOTIDE SEQUENCE [LARGE SCALE GENOMIC DNA]</scope>
    <source>
        <strain evidence="12">2C</strain>
    </source>
</reference>
<evidence type="ECO:0000256" key="9">
    <source>
        <dbReference type="SAM" id="MobiDB-lite"/>
    </source>
</evidence>
<organism evidence="12 13">
    <name type="scientific">Cynara cardunculus var. scolymus</name>
    <name type="common">Globe artichoke</name>
    <name type="synonym">Cynara scolymus</name>
    <dbReference type="NCBI Taxonomy" id="59895"/>
    <lineage>
        <taxon>Eukaryota</taxon>
        <taxon>Viridiplantae</taxon>
        <taxon>Streptophyta</taxon>
        <taxon>Embryophyta</taxon>
        <taxon>Tracheophyta</taxon>
        <taxon>Spermatophyta</taxon>
        <taxon>Magnoliopsida</taxon>
        <taxon>eudicotyledons</taxon>
        <taxon>Gunneridae</taxon>
        <taxon>Pentapetalae</taxon>
        <taxon>asterids</taxon>
        <taxon>campanulids</taxon>
        <taxon>Asterales</taxon>
        <taxon>Asteraceae</taxon>
        <taxon>Carduoideae</taxon>
        <taxon>Cardueae</taxon>
        <taxon>Carduinae</taxon>
        <taxon>Cynara</taxon>
    </lineage>
</organism>
<evidence type="ECO:0000256" key="7">
    <source>
        <dbReference type="ARBA" id="ARBA00023180"/>
    </source>
</evidence>
<dbReference type="SUPFAM" id="SSF47699">
    <property type="entry name" value="Bifunctional inhibitor/lipid-transfer protein/seed storage 2S albumin"/>
    <property type="match status" value="1"/>
</dbReference>
<proteinExistence type="inferred from homology"/>
<evidence type="ECO:0000313" key="13">
    <source>
        <dbReference type="Proteomes" id="UP000243975"/>
    </source>
</evidence>
<evidence type="ECO:0000256" key="5">
    <source>
        <dbReference type="ARBA" id="ARBA00022729"/>
    </source>
</evidence>
<evidence type="ECO:0000256" key="8">
    <source>
        <dbReference type="ARBA" id="ARBA00023288"/>
    </source>
</evidence>
<evidence type="ECO:0000313" key="12">
    <source>
        <dbReference type="EMBL" id="KVH94702.1"/>
    </source>
</evidence>
<protein>
    <submittedName>
        <fullName evidence="12">Bifunctional inhibitor/plant lipid transfer protein/seed storage helical domain-containing protein</fullName>
    </submittedName>
</protein>
<dbReference type="GO" id="GO:0098552">
    <property type="term" value="C:side of membrane"/>
    <property type="evidence" value="ECO:0007669"/>
    <property type="project" value="UniProtKB-KW"/>
</dbReference>
<keyword evidence="10" id="KW-1133">Transmembrane helix</keyword>
<evidence type="ECO:0000256" key="3">
    <source>
        <dbReference type="ARBA" id="ARBA00022475"/>
    </source>
</evidence>
<keyword evidence="8" id="KW-0449">Lipoprotein</keyword>
<comment type="subcellular location">
    <subcellularLocation>
        <location evidence="1">Cell membrane</location>
        <topology evidence="1">Lipid-anchor</topology>
        <topology evidence="1">GPI-anchor</topology>
    </subcellularLocation>
</comment>
<accession>A0A118JVV8</accession>
<name>A0A118JVV8_CYNCS</name>
<dbReference type="EMBL" id="LEKV01004532">
    <property type="protein sequence ID" value="KVH94702.1"/>
    <property type="molecule type" value="Genomic_DNA"/>
</dbReference>
<evidence type="ECO:0000256" key="6">
    <source>
        <dbReference type="ARBA" id="ARBA00023157"/>
    </source>
</evidence>
<evidence type="ECO:0000256" key="4">
    <source>
        <dbReference type="ARBA" id="ARBA00022622"/>
    </source>
</evidence>
<dbReference type="Gramene" id="KVH94702">
    <property type="protein sequence ID" value="KVH94702"/>
    <property type="gene ID" value="Ccrd_003229"/>
</dbReference>
<dbReference type="STRING" id="59895.A0A118JVV8"/>
<evidence type="ECO:0000256" key="2">
    <source>
        <dbReference type="ARBA" id="ARBA00009748"/>
    </source>
</evidence>
<dbReference type="Pfam" id="PF14368">
    <property type="entry name" value="LTP_2"/>
    <property type="match status" value="1"/>
</dbReference>
<feature type="compositionally biased region" description="Low complexity" evidence="9">
    <location>
        <begin position="170"/>
        <end position="181"/>
    </location>
</feature>
<dbReference type="AlphaFoldDB" id="A0A118JVV8"/>
<comment type="caution">
    <text evidence="12">The sequence shown here is derived from an EMBL/GenBank/DDBJ whole genome shotgun (WGS) entry which is preliminary data.</text>
</comment>
<dbReference type="InterPro" id="IPR036312">
    <property type="entry name" value="Bifun_inhib/LTP/seed_sf"/>
</dbReference>
<dbReference type="InterPro" id="IPR016140">
    <property type="entry name" value="Bifunc_inhib/LTP/seed_store"/>
</dbReference>
<keyword evidence="13" id="KW-1185">Reference proteome</keyword>
<dbReference type="PANTHER" id="PTHR33044">
    <property type="entry name" value="BIFUNCTIONAL INHIBITOR/LIPID-TRANSFER PROTEIN/SEED STORAGE 2S ALBUMIN SUPERFAMILY PROTEIN-RELATED"/>
    <property type="match status" value="1"/>
</dbReference>
<comment type="similarity">
    <text evidence="2">Belongs to the plant LTP family.</text>
</comment>
<dbReference type="OMA" id="EPICLCE"/>
<dbReference type="InterPro" id="IPR043325">
    <property type="entry name" value="LTSS"/>
</dbReference>